<dbReference type="InterPro" id="IPR036390">
    <property type="entry name" value="WH_DNA-bd_sf"/>
</dbReference>
<dbReference type="GO" id="GO:0032993">
    <property type="term" value="C:protein-DNA complex"/>
    <property type="evidence" value="ECO:0007669"/>
    <property type="project" value="TreeGrafter"/>
</dbReference>
<dbReference type="RefSeq" id="WP_129229809.1">
    <property type="nucleotide sequence ID" value="NZ_QYBB01000069.1"/>
</dbReference>
<evidence type="ECO:0000256" key="3">
    <source>
        <dbReference type="ARBA" id="ARBA00023125"/>
    </source>
</evidence>
<evidence type="ECO:0000256" key="4">
    <source>
        <dbReference type="ARBA" id="ARBA00023163"/>
    </source>
</evidence>
<sequence>MELRHIRYFVAVAEEANFTRAAARLGIGQPPLSQQIKDLEREIGAALFRRVPRGAELTAAGQAFLDEARAVLAGADRAVRAAQRAARGEQGRLRLGFTGSAPYNPMVTGAVRAFRDAFPDVAVELFENNTAMLLDALDGHAIDAAFVRPGPSDRHRPSLLRVDDEALLAVLSTAHPLAGAESLALADLAADDLVTFPRAAGPELHRLVMSACRAAGFEPRIGQEAPQIASVVNLVAAGFGFSLVPASIRQVGVVGVSYRSLGADGPRAPLSLAWRTDDRSPVVAHFLRLARERIRAA</sequence>
<dbReference type="AlphaFoldDB" id="A0A4Q2U334"/>
<dbReference type="InterPro" id="IPR036388">
    <property type="entry name" value="WH-like_DNA-bd_sf"/>
</dbReference>
<reference evidence="6 7" key="2">
    <citation type="submission" date="2019-02" db="EMBL/GenBank/DDBJ databases">
        <title>'Lichenibacterium ramalinii' gen. nov. sp. nov., 'Lichenibacterium minor' gen. nov. sp. nov.</title>
        <authorList>
            <person name="Pankratov T."/>
        </authorList>
    </citation>
    <scope>NUCLEOTIDE SEQUENCE [LARGE SCALE GENOMIC DNA]</scope>
    <source>
        <strain evidence="6 7">RmlP026</strain>
    </source>
</reference>
<dbReference type="InterPro" id="IPR005119">
    <property type="entry name" value="LysR_subst-bd"/>
</dbReference>
<dbReference type="PRINTS" id="PR00039">
    <property type="entry name" value="HTHLYSR"/>
</dbReference>
<comment type="similarity">
    <text evidence="1">Belongs to the LysR transcriptional regulatory family.</text>
</comment>
<dbReference type="Pfam" id="PF03466">
    <property type="entry name" value="LysR_substrate"/>
    <property type="match status" value="1"/>
</dbReference>
<dbReference type="Gene3D" id="1.10.10.10">
    <property type="entry name" value="Winged helix-like DNA-binding domain superfamily/Winged helix DNA-binding domain"/>
    <property type="match status" value="1"/>
</dbReference>
<reference evidence="6 7" key="1">
    <citation type="submission" date="2018-12" db="EMBL/GenBank/DDBJ databases">
        <authorList>
            <person name="Grouzdev D.S."/>
            <person name="Krutkina M.S."/>
        </authorList>
    </citation>
    <scope>NUCLEOTIDE SEQUENCE [LARGE SCALE GENOMIC DNA]</scope>
    <source>
        <strain evidence="6 7">RmlP026</strain>
    </source>
</reference>
<evidence type="ECO:0000256" key="1">
    <source>
        <dbReference type="ARBA" id="ARBA00009437"/>
    </source>
</evidence>
<dbReference type="SUPFAM" id="SSF53850">
    <property type="entry name" value="Periplasmic binding protein-like II"/>
    <property type="match status" value="1"/>
</dbReference>
<keyword evidence="2" id="KW-0805">Transcription regulation</keyword>
<dbReference type="FunFam" id="1.10.10.10:FF:000001">
    <property type="entry name" value="LysR family transcriptional regulator"/>
    <property type="match status" value="1"/>
</dbReference>
<accession>A0A4Q2U334</accession>
<dbReference type="InterPro" id="IPR000847">
    <property type="entry name" value="LysR_HTH_N"/>
</dbReference>
<evidence type="ECO:0000313" key="7">
    <source>
        <dbReference type="Proteomes" id="UP000290759"/>
    </source>
</evidence>
<evidence type="ECO:0000259" key="5">
    <source>
        <dbReference type="PROSITE" id="PS50931"/>
    </source>
</evidence>
<protein>
    <submittedName>
        <fullName evidence="6">LysR family transcriptional regulator</fullName>
    </submittedName>
</protein>
<dbReference type="OrthoDB" id="9811588at2"/>
<evidence type="ECO:0000313" key="6">
    <source>
        <dbReference type="EMBL" id="RYC29125.1"/>
    </source>
</evidence>
<keyword evidence="3" id="KW-0238">DNA-binding</keyword>
<dbReference type="SUPFAM" id="SSF46785">
    <property type="entry name" value="Winged helix' DNA-binding domain"/>
    <property type="match status" value="1"/>
</dbReference>
<keyword evidence="7" id="KW-1185">Reference proteome</keyword>
<dbReference type="PROSITE" id="PS50931">
    <property type="entry name" value="HTH_LYSR"/>
    <property type="match status" value="1"/>
</dbReference>
<organism evidence="6 7">
    <name type="scientific">Lichenibacterium minor</name>
    <dbReference type="NCBI Taxonomy" id="2316528"/>
    <lineage>
        <taxon>Bacteria</taxon>
        <taxon>Pseudomonadati</taxon>
        <taxon>Pseudomonadota</taxon>
        <taxon>Alphaproteobacteria</taxon>
        <taxon>Hyphomicrobiales</taxon>
        <taxon>Lichenihabitantaceae</taxon>
        <taxon>Lichenibacterium</taxon>
    </lineage>
</organism>
<dbReference type="EMBL" id="QYBB01000069">
    <property type="protein sequence ID" value="RYC29125.1"/>
    <property type="molecule type" value="Genomic_DNA"/>
</dbReference>
<dbReference type="Gene3D" id="3.40.190.10">
    <property type="entry name" value="Periplasmic binding protein-like II"/>
    <property type="match status" value="2"/>
</dbReference>
<dbReference type="GO" id="GO:0003677">
    <property type="term" value="F:DNA binding"/>
    <property type="evidence" value="ECO:0007669"/>
    <property type="project" value="UniProtKB-KW"/>
</dbReference>
<proteinExistence type="inferred from homology"/>
<gene>
    <name evidence="6" type="ORF">D3273_25665</name>
</gene>
<name>A0A4Q2U334_9HYPH</name>
<keyword evidence="4" id="KW-0804">Transcription</keyword>
<feature type="domain" description="HTH lysR-type" evidence="5">
    <location>
        <begin position="1"/>
        <end position="58"/>
    </location>
</feature>
<comment type="caution">
    <text evidence="6">The sequence shown here is derived from an EMBL/GenBank/DDBJ whole genome shotgun (WGS) entry which is preliminary data.</text>
</comment>
<evidence type="ECO:0000256" key="2">
    <source>
        <dbReference type="ARBA" id="ARBA00023015"/>
    </source>
</evidence>
<dbReference type="PANTHER" id="PTHR30346:SF30">
    <property type="entry name" value="SMALL NEUTRAL PROTEASE REGULATORY PROTEIN"/>
    <property type="match status" value="1"/>
</dbReference>
<dbReference type="Pfam" id="PF00126">
    <property type="entry name" value="HTH_1"/>
    <property type="match status" value="1"/>
</dbReference>
<dbReference type="Proteomes" id="UP000290759">
    <property type="component" value="Unassembled WGS sequence"/>
</dbReference>
<dbReference type="PANTHER" id="PTHR30346">
    <property type="entry name" value="TRANSCRIPTIONAL DUAL REGULATOR HCAR-RELATED"/>
    <property type="match status" value="1"/>
</dbReference>
<dbReference type="GO" id="GO:0003700">
    <property type="term" value="F:DNA-binding transcription factor activity"/>
    <property type="evidence" value="ECO:0007669"/>
    <property type="project" value="InterPro"/>
</dbReference>